<dbReference type="PRINTS" id="PR00375">
    <property type="entry name" value="HUNTINGTIN"/>
</dbReference>
<dbReference type="Pfam" id="PF20926">
    <property type="entry name" value="Htt_N-HEAT_1"/>
    <property type="match status" value="2"/>
</dbReference>
<comment type="caution">
    <text evidence="2">The sequence shown here is derived from an EMBL/GenBank/DDBJ whole genome shotgun (WGS) entry which is preliminary data.</text>
</comment>
<dbReference type="EMBL" id="CAJPIN010021058">
    <property type="protein sequence ID" value="CAG2062580.1"/>
    <property type="molecule type" value="Genomic_DNA"/>
</dbReference>
<accession>A0ABN7P3X5</accession>
<evidence type="ECO:0000313" key="2">
    <source>
        <dbReference type="EMBL" id="CAG2062580.1"/>
    </source>
</evidence>
<organism evidence="2 3">
    <name type="scientific">Timema podura</name>
    <name type="common">Walking stick</name>
    <dbReference type="NCBI Taxonomy" id="61482"/>
    <lineage>
        <taxon>Eukaryota</taxon>
        <taxon>Metazoa</taxon>
        <taxon>Ecdysozoa</taxon>
        <taxon>Arthropoda</taxon>
        <taxon>Hexapoda</taxon>
        <taxon>Insecta</taxon>
        <taxon>Pterygota</taxon>
        <taxon>Neoptera</taxon>
        <taxon>Polyneoptera</taxon>
        <taxon>Phasmatodea</taxon>
        <taxon>Timematodea</taxon>
        <taxon>Timematoidea</taxon>
        <taxon>Timematidae</taxon>
        <taxon>Timema</taxon>
    </lineage>
</organism>
<dbReference type="InterPro" id="IPR011989">
    <property type="entry name" value="ARM-like"/>
</dbReference>
<dbReference type="Proteomes" id="UP001153148">
    <property type="component" value="Unassembled WGS sequence"/>
</dbReference>
<dbReference type="SUPFAM" id="SSF48371">
    <property type="entry name" value="ARM repeat"/>
    <property type="match status" value="1"/>
</dbReference>
<dbReference type="InterPro" id="IPR016024">
    <property type="entry name" value="ARM-type_fold"/>
</dbReference>
<evidence type="ECO:0000313" key="3">
    <source>
        <dbReference type="Proteomes" id="UP001153148"/>
    </source>
</evidence>
<gene>
    <name evidence="2" type="ORF">TPAB3V08_LOCUS9530</name>
</gene>
<reference evidence="2" key="1">
    <citation type="submission" date="2021-03" db="EMBL/GenBank/DDBJ databases">
        <authorList>
            <person name="Tran Van P."/>
        </authorList>
    </citation>
    <scope>NUCLEOTIDE SEQUENCE</scope>
</reference>
<dbReference type="PANTHER" id="PTHR10170">
    <property type="entry name" value="HUNTINGTON DISEASE PROTEIN"/>
    <property type="match status" value="1"/>
</dbReference>
<proteinExistence type="predicted"/>
<protein>
    <recommendedName>
        <fullName evidence="4">Huntingtin</fullName>
    </recommendedName>
</protein>
<dbReference type="InterPro" id="IPR028426">
    <property type="entry name" value="Huntingtin_fam"/>
</dbReference>
<dbReference type="InterPro" id="IPR021133">
    <property type="entry name" value="HEAT_type_2"/>
</dbReference>
<feature type="repeat" description="HEAT" evidence="1">
    <location>
        <begin position="63"/>
        <end position="100"/>
    </location>
</feature>
<sequence>MATLEKLIKSLENLKLLQLSPQFTDESSARRKEKMALCVSIADVMCSSGVKGTPNFSHLLSITMEMFLQLCNDPHSDVRMIADESLNRIIRAMLDNNVVKIQVELHKEIKKNGSARTLRAALWRFAELCHMISSPVYCEGDTLDHAVTKAGCIQKFIVSLCNVATLCAGSSTMLQHSLAVHGCLLIWCSCPLHRPQKGKPYVLNLIPCILHIAQRTEEPVLETLAVAMPKIFAALGNFTSDNDVKVGRTHTHTF</sequence>
<dbReference type="PANTHER" id="PTHR10170:SF10">
    <property type="entry name" value="HUNTINGTIN"/>
    <property type="match status" value="1"/>
</dbReference>
<dbReference type="Gene3D" id="1.25.10.10">
    <property type="entry name" value="Leucine-rich Repeat Variant"/>
    <property type="match status" value="1"/>
</dbReference>
<dbReference type="PROSITE" id="PS50077">
    <property type="entry name" value="HEAT_REPEAT"/>
    <property type="match status" value="1"/>
</dbReference>
<dbReference type="InterPro" id="IPR000091">
    <property type="entry name" value="Huntingtin"/>
</dbReference>
<evidence type="ECO:0000256" key="1">
    <source>
        <dbReference type="PROSITE-ProRule" id="PRU00103"/>
    </source>
</evidence>
<name>A0ABN7P3X5_TIMPD</name>
<evidence type="ECO:0008006" key="4">
    <source>
        <dbReference type="Google" id="ProtNLM"/>
    </source>
</evidence>
<dbReference type="InterPro" id="IPR048411">
    <property type="entry name" value="Htt_N_HEAT_rpt-1"/>
</dbReference>
<keyword evidence="3" id="KW-1185">Reference proteome</keyword>